<reference evidence="3" key="1">
    <citation type="submission" date="2018-08" db="EMBL/GenBank/DDBJ databases">
        <authorList>
            <person name="Liu Z.-W."/>
            <person name="Du Z.-J."/>
        </authorList>
    </citation>
    <scope>NUCLEOTIDE SEQUENCE [LARGE SCALE GENOMIC DNA]</scope>
    <source>
        <strain evidence="3">H4X</strain>
    </source>
</reference>
<feature type="chain" id="PRO_5017836384" description="Outer membrane protein beta-barrel domain-containing protein" evidence="1">
    <location>
        <begin position="19"/>
        <end position="209"/>
    </location>
</feature>
<organism evidence="2 3">
    <name type="scientific">Pontibacter diazotrophicus</name>
    <dbReference type="NCBI Taxonomy" id="1400979"/>
    <lineage>
        <taxon>Bacteria</taxon>
        <taxon>Pseudomonadati</taxon>
        <taxon>Bacteroidota</taxon>
        <taxon>Cytophagia</taxon>
        <taxon>Cytophagales</taxon>
        <taxon>Hymenobacteraceae</taxon>
        <taxon>Pontibacter</taxon>
    </lineage>
</organism>
<evidence type="ECO:0000256" key="1">
    <source>
        <dbReference type="SAM" id="SignalP"/>
    </source>
</evidence>
<name>A0A3D8LBN6_9BACT</name>
<keyword evidence="1" id="KW-0732">Signal</keyword>
<keyword evidence="3" id="KW-1185">Reference proteome</keyword>
<comment type="caution">
    <text evidence="2">The sequence shown here is derived from an EMBL/GenBank/DDBJ whole genome shotgun (WGS) entry which is preliminary data.</text>
</comment>
<evidence type="ECO:0008006" key="4">
    <source>
        <dbReference type="Google" id="ProtNLM"/>
    </source>
</evidence>
<dbReference type="EMBL" id="QRGR01000012">
    <property type="protein sequence ID" value="RDV14851.1"/>
    <property type="molecule type" value="Genomic_DNA"/>
</dbReference>
<feature type="signal peptide" evidence="1">
    <location>
        <begin position="1"/>
        <end position="18"/>
    </location>
</feature>
<protein>
    <recommendedName>
        <fullName evidence="4">Outer membrane protein beta-barrel domain-containing protein</fullName>
    </recommendedName>
</protein>
<sequence>MRKILLVAFLLFNFSVYAQENLSHMVPAKVKHGSLLIGGTLSASAYKTTKELHLPLGAEEGTNILASLRTKNGYFIDHDFAVGLVVSLEHESFSTAVEEGEDKKFRRTMLLFGPFTRYYLDNGVFGELSLEVGLLNFSNGQKTNLFQGGLGIGYAHFINEKIALEPILSFRYFREWEGDKSNVTLGPMLGFGVQAYIWRKRAHVIKEAL</sequence>
<evidence type="ECO:0000313" key="3">
    <source>
        <dbReference type="Proteomes" id="UP000256708"/>
    </source>
</evidence>
<dbReference type="AlphaFoldDB" id="A0A3D8LBN6"/>
<proteinExistence type="predicted"/>
<evidence type="ECO:0000313" key="2">
    <source>
        <dbReference type="EMBL" id="RDV14851.1"/>
    </source>
</evidence>
<dbReference type="Proteomes" id="UP000256708">
    <property type="component" value="Unassembled WGS sequence"/>
</dbReference>
<dbReference type="SUPFAM" id="SSF103515">
    <property type="entry name" value="Autotransporter"/>
    <property type="match status" value="1"/>
</dbReference>
<gene>
    <name evidence="2" type="ORF">DXT99_12885</name>
</gene>
<accession>A0A3D8LBN6</accession>
<dbReference type="InterPro" id="IPR036709">
    <property type="entry name" value="Autotransporte_beta_dom_sf"/>
</dbReference>